<dbReference type="SUPFAM" id="SSF55008">
    <property type="entry name" value="HMA, heavy metal-associated domain"/>
    <property type="match status" value="2"/>
</dbReference>
<feature type="transmembrane region" description="Helical" evidence="8">
    <location>
        <begin position="794"/>
        <end position="813"/>
    </location>
</feature>
<dbReference type="PANTHER" id="PTHR48085">
    <property type="entry name" value="CADMIUM/ZINC-TRANSPORTING ATPASE HMA2-RELATED"/>
    <property type="match status" value="1"/>
</dbReference>
<evidence type="ECO:0000313" key="12">
    <source>
        <dbReference type="EMBL" id="OEU19220.1"/>
    </source>
</evidence>
<evidence type="ECO:0000256" key="5">
    <source>
        <dbReference type="ARBA" id="ARBA00022967"/>
    </source>
</evidence>
<feature type="compositionally biased region" description="Basic and acidic residues" evidence="10">
    <location>
        <begin position="237"/>
        <end position="254"/>
    </location>
</feature>
<dbReference type="Gene3D" id="3.30.70.100">
    <property type="match status" value="1"/>
</dbReference>
<dbReference type="GO" id="GO:0046872">
    <property type="term" value="F:metal ion binding"/>
    <property type="evidence" value="ECO:0007669"/>
    <property type="project" value="UniProtKB-KW"/>
</dbReference>
<evidence type="ECO:0000256" key="8">
    <source>
        <dbReference type="RuleBase" id="RU362081"/>
    </source>
</evidence>
<dbReference type="PRINTS" id="PR00119">
    <property type="entry name" value="CATATPASE"/>
</dbReference>
<dbReference type="InterPro" id="IPR001757">
    <property type="entry name" value="P_typ_ATPase"/>
</dbReference>
<keyword evidence="6 8" id="KW-1133">Transmembrane helix</keyword>
<keyword evidence="7 8" id="KW-0472">Membrane</keyword>
<name>A0A1E7FM32_9STRA</name>
<feature type="transmembrane region" description="Helical" evidence="8">
    <location>
        <begin position="1410"/>
        <end position="1431"/>
    </location>
</feature>
<feature type="transmembrane region" description="Helical" evidence="8">
    <location>
        <begin position="820"/>
        <end position="838"/>
    </location>
</feature>
<feature type="compositionally biased region" description="Basic and acidic residues" evidence="10">
    <location>
        <begin position="408"/>
        <end position="424"/>
    </location>
</feature>
<dbReference type="GO" id="GO:0019829">
    <property type="term" value="F:ATPase-coupled monoatomic cation transmembrane transporter activity"/>
    <property type="evidence" value="ECO:0007669"/>
    <property type="project" value="InterPro"/>
</dbReference>
<reference evidence="12 13" key="1">
    <citation type="submission" date="2016-09" db="EMBL/GenBank/DDBJ databases">
        <title>Extensive genetic diversity and differential bi-allelic expression allows diatom success in the polar Southern Ocean.</title>
        <authorList>
            <consortium name="DOE Joint Genome Institute"/>
            <person name="Mock T."/>
            <person name="Otillar R.P."/>
            <person name="Strauss J."/>
            <person name="Dupont C."/>
            <person name="Frickenhaus S."/>
            <person name="Maumus F."/>
            <person name="Mcmullan M."/>
            <person name="Sanges R."/>
            <person name="Schmutz J."/>
            <person name="Toseland A."/>
            <person name="Valas R."/>
            <person name="Veluchamy A."/>
            <person name="Ward B.J."/>
            <person name="Allen A."/>
            <person name="Barry K."/>
            <person name="Falciatore A."/>
            <person name="Ferrante M."/>
            <person name="Fortunato A.E."/>
            <person name="Gloeckner G."/>
            <person name="Gruber A."/>
            <person name="Hipkin R."/>
            <person name="Janech M."/>
            <person name="Kroth P."/>
            <person name="Leese F."/>
            <person name="Lindquist E."/>
            <person name="Lyon B.R."/>
            <person name="Martin J."/>
            <person name="Mayer C."/>
            <person name="Parker M."/>
            <person name="Quesneville H."/>
            <person name="Raymond J."/>
            <person name="Uhlig C."/>
            <person name="Valentin K.U."/>
            <person name="Worden A.Z."/>
            <person name="Armbrust E.V."/>
            <person name="Bowler C."/>
            <person name="Green B."/>
            <person name="Moulton V."/>
            <person name="Van Oosterhout C."/>
            <person name="Grigoriev I."/>
        </authorList>
    </citation>
    <scope>NUCLEOTIDE SEQUENCE [LARGE SCALE GENOMIC DNA]</scope>
    <source>
        <strain evidence="12 13">CCMP1102</strain>
    </source>
</reference>
<dbReference type="NCBIfam" id="TIGR01525">
    <property type="entry name" value="ATPase-IB_hvy"/>
    <property type="match status" value="1"/>
</dbReference>
<dbReference type="Pfam" id="PF00702">
    <property type="entry name" value="Hydrolase"/>
    <property type="match status" value="1"/>
</dbReference>
<evidence type="ECO:0000256" key="9">
    <source>
        <dbReference type="SAM" id="Coils"/>
    </source>
</evidence>
<comment type="similarity">
    <text evidence="2 8">Belongs to the cation transport ATPase (P-type) (TC 3.A.3) family. Type IB subfamily.</text>
</comment>
<feature type="compositionally biased region" description="Basic and acidic residues" evidence="10">
    <location>
        <begin position="209"/>
        <end position="228"/>
    </location>
</feature>
<dbReference type="SUPFAM" id="SSF81665">
    <property type="entry name" value="Calcium ATPase, transmembrane domain M"/>
    <property type="match status" value="1"/>
</dbReference>
<dbReference type="SFLD" id="SFLDG00002">
    <property type="entry name" value="C1.7:_P-type_atpase_like"/>
    <property type="match status" value="1"/>
</dbReference>
<dbReference type="KEGG" id="fcy:FRACYDRAFT_260323"/>
<feature type="compositionally biased region" description="Basic and acidic residues" evidence="10">
    <location>
        <begin position="264"/>
        <end position="283"/>
    </location>
</feature>
<organism evidence="12 13">
    <name type="scientific">Fragilariopsis cylindrus CCMP1102</name>
    <dbReference type="NCBI Taxonomy" id="635003"/>
    <lineage>
        <taxon>Eukaryota</taxon>
        <taxon>Sar</taxon>
        <taxon>Stramenopiles</taxon>
        <taxon>Ochrophyta</taxon>
        <taxon>Bacillariophyta</taxon>
        <taxon>Bacillariophyceae</taxon>
        <taxon>Bacillariophycidae</taxon>
        <taxon>Bacillariales</taxon>
        <taxon>Bacillariaceae</taxon>
        <taxon>Fragilariopsis</taxon>
    </lineage>
</organism>
<feature type="region of interest" description="Disordered" evidence="10">
    <location>
        <begin position="111"/>
        <end position="439"/>
    </location>
</feature>
<keyword evidence="8" id="KW-0547">Nucleotide-binding</keyword>
<dbReference type="GO" id="GO:0016887">
    <property type="term" value="F:ATP hydrolysis activity"/>
    <property type="evidence" value="ECO:0007669"/>
    <property type="project" value="InterPro"/>
</dbReference>
<evidence type="ECO:0000256" key="6">
    <source>
        <dbReference type="ARBA" id="ARBA00022989"/>
    </source>
</evidence>
<keyword evidence="4 8" id="KW-0479">Metal-binding</keyword>
<feature type="domain" description="P-type ATPase A" evidence="11">
    <location>
        <begin position="899"/>
        <end position="1002"/>
    </location>
</feature>
<dbReference type="InterPro" id="IPR023298">
    <property type="entry name" value="ATPase_P-typ_TM_dom_sf"/>
</dbReference>
<dbReference type="Proteomes" id="UP000095751">
    <property type="component" value="Unassembled WGS sequence"/>
</dbReference>
<dbReference type="SFLD" id="SFLDS00003">
    <property type="entry name" value="Haloacid_Dehalogenase"/>
    <property type="match status" value="1"/>
</dbReference>
<evidence type="ECO:0000256" key="2">
    <source>
        <dbReference type="ARBA" id="ARBA00006024"/>
    </source>
</evidence>
<dbReference type="GO" id="GO:0005524">
    <property type="term" value="F:ATP binding"/>
    <property type="evidence" value="ECO:0007669"/>
    <property type="project" value="UniProtKB-UniRule"/>
</dbReference>
<dbReference type="Pfam" id="PF00122">
    <property type="entry name" value="E1-E2_ATPase"/>
    <property type="match status" value="1"/>
</dbReference>
<feature type="compositionally biased region" description="Basic and acidic residues" evidence="10">
    <location>
        <begin position="359"/>
        <end position="374"/>
    </location>
</feature>
<feature type="transmembrane region" description="Helical" evidence="8">
    <location>
        <begin position="1384"/>
        <end position="1404"/>
    </location>
</feature>
<keyword evidence="3 8" id="KW-0812">Transmembrane</keyword>
<evidence type="ECO:0000259" key="11">
    <source>
        <dbReference type="Pfam" id="PF00122"/>
    </source>
</evidence>
<feature type="compositionally biased region" description="Basic and acidic residues" evidence="10">
    <location>
        <begin position="292"/>
        <end position="309"/>
    </location>
</feature>
<dbReference type="InterPro" id="IPR023214">
    <property type="entry name" value="HAD_sf"/>
</dbReference>
<evidence type="ECO:0000256" key="10">
    <source>
        <dbReference type="SAM" id="MobiDB-lite"/>
    </source>
</evidence>
<feature type="compositionally biased region" description="Basic and acidic residues" evidence="10">
    <location>
        <begin position="183"/>
        <end position="199"/>
    </location>
</feature>
<dbReference type="SFLD" id="SFLDF00027">
    <property type="entry name" value="p-type_atpase"/>
    <property type="match status" value="1"/>
</dbReference>
<dbReference type="PROSITE" id="PS00154">
    <property type="entry name" value="ATPASE_E1_E2"/>
    <property type="match status" value="1"/>
</dbReference>
<feature type="compositionally biased region" description="Basic and acidic residues" evidence="10">
    <location>
        <begin position="318"/>
        <end position="333"/>
    </location>
</feature>
<dbReference type="EMBL" id="KV784356">
    <property type="protein sequence ID" value="OEU19220.1"/>
    <property type="molecule type" value="Genomic_DNA"/>
</dbReference>
<dbReference type="OrthoDB" id="432719at2759"/>
<feature type="compositionally biased region" description="Basic and acidic residues" evidence="10">
    <location>
        <begin position="129"/>
        <end position="146"/>
    </location>
</feature>
<dbReference type="InterPro" id="IPR051014">
    <property type="entry name" value="Cation_Transport_ATPase_IB"/>
</dbReference>
<feature type="transmembrane region" description="Helical" evidence="8">
    <location>
        <begin position="1018"/>
        <end position="1040"/>
    </location>
</feature>
<feature type="region of interest" description="Disordered" evidence="10">
    <location>
        <begin position="71"/>
        <end position="97"/>
    </location>
</feature>
<sequence>MSGSVSGSGPSSPCKHGHHDHNHEHNQNCSSSAAAVEAVLSVPALDLAAVAADAAIPSAAAEAVPVVVHSAHDDHDHSAHNDHNHNHDHHGSSSCGGDKTVTFAAKATAATTNNHDHSASAHVHGPSCSHDHHENDHKHNRVDKSAPGHVHGSSCSHDHDNGHDNNNHVDKPAAAHVHGASCSHDHDNGHDHKPVDKPAHVHGPSCSNDHQELDHGHDHGHGHVDKPAAHVHGPSCSHDHDNGHDHNNHVDKPAHVHGPSCSNDHQELDHGHDHGHGHVDKPAAHVHGPSCSHDHDNGHDHNNHVDKSAAHVHGPSCSHDHQEHGHGHVDKPAHVHGPSCAHDHKPVDKPAHVHGASCSHDHHGHDHKPVDKPAAHVHGPSCAHDHHEHGHDHKPVDKPAHVHGASCSHDHHGHDHKPVDKPAHVDGASCSHDHHGHGHAAAAVVVPPLKQNDKNNKGMGGGLVVRSTFMCKGICCSSEIPAIMECLSPVDGITNILINVPLKHVIVDHALTKTVSATMVQGILNKHSFKATIMKDGDPAAAASKKKDGDSKGRSRFYVNGICCSSEIPVIKIIIESIGGGGISGHMINVTTKTVYVDHDSSIISANDIANALEAGGFHSIIEHDHSEAESGVISAFVTSRFIISSSTSKVLRTNSQLQGHVGKQMTIILDSINKNNNNNYDTRSSSNINNNNNNTIIDTTNCDIDFKSMRATISHNAFLLSADDVATNVSEKLLLDDAIFYEYDTTISLKVQMDGNSIENKIWEFPSFDVAAKDHQSENDHNNDTNKSIFCKLSTIITIISGVAWVISLFLILYKPLNYVGIVSVVLTFPPIAMKAFKSLRRYRFDVNVLMAFAMVGACGLQEFMEAAAIGFLFSISDYLAHFTSKKARDALQKIVELKPESANLIHPQTKELILISVESVPIGALVAVKSGDKVPCDGVVVEGTSTFDESSLTGESRPIQKSANDEVSGGTVNSGNTQIIVQTTSNSEESAVSRLVKLVEEAQANRSETEQLVDRIANVYTPVILVAALCMLTIPWAFGVDVGKRWMNTALVLIVAACPCALVISTPVSYVAGLAAAAQKGVLVKGGAHLEALAVVQQIYFDKTGTLTEGNFKMLELDVLKSNANAAELDRTTILEYLYLMEERAAHPLSIALAEGAKKEGVNIQDNKYELTDHNFMAGEGVEAIINGMKVNVGNERLFRRLDMFDSLPESEKAKVQGWELMGATIGFMSIGDHGIVCSYCAADAVRPESKQVLAEFRKMGINIIMLTGDNRKTAIAIGTPIGLTEDMIKSGLLPAEKLDIVCKTTEEFEARGTSIFVKQKTVLMCGDGVNDAPALAAANIGVAMGHGAALAMSTADVCLLDSSLFKLVYALRMGKAVKAKIVQNVTFSIVVKIIVVVFALLGRLDLLWAIVSDIVGMVIVTTNGMLLLTGNKTIEKKKANKTNEMKKAEINITKITSFD</sequence>
<dbReference type="InParanoid" id="A0A1E7FM32"/>
<feature type="compositionally biased region" description="Low complexity" evidence="10">
    <location>
        <begin position="1"/>
        <end position="13"/>
    </location>
</feature>
<dbReference type="NCBIfam" id="TIGR01494">
    <property type="entry name" value="ATPase_P-type"/>
    <property type="match status" value="2"/>
</dbReference>
<dbReference type="Gene3D" id="3.40.1110.10">
    <property type="entry name" value="Calcium-transporting ATPase, cytoplasmic domain N"/>
    <property type="match status" value="1"/>
</dbReference>
<dbReference type="InterPro" id="IPR027256">
    <property type="entry name" value="P-typ_ATPase_IB"/>
</dbReference>
<dbReference type="InterPro" id="IPR008250">
    <property type="entry name" value="ATPase_P-typ_transduc_dom_A_sf"/>
</dbReference>
<evidence type="ECO:0000256" key="1">
    <source>
        <dbReference type="ARBA" id="ARBA00004370"/>
    </source>
</evidence>
<dbReference type="GO" id="GO:0016020">
    <property type="term" value="C:membrane"/>
    <property type="evidence" value="ECO:0007669"/>
    <property type="project" value="UniProtKB-SubCell"/>
</dbReference>
<feature type="compositionally biased region" description="Polar residues" evidence="10">
    <location>
        <begin position="953"/>
        <end position="964"/>
    </location>
</feature>
<dbReference type="InterPro" id="IPR059000">
    <property type="entry name" value="ATPase_P-type_domA"/>
</dbReference>
<dbReference type="InterPro" id="IPR044492">
    <property type="entry name" value="P_typ_ATPase_HD_dom"/>
</dbReference>
<evidence type="ECO:0000256" key="4">
    <source>
        <dbReference type="ARBA" id="ARBA00022723"/>
    </source>
</evidence>
<feature type="compositionally biased region" description="Basic and acidic residues" evidence="10">
    <location>
        <begin position="156"/>
        <end position="173"/>
    </location>
</feature>
<keyword evidence="13" id="KW-1185">Reference proteome</keyword>
<proteinExistence type="inferred from homology"/>
<protein>
    <submittedName>
        <fullName evidence="12">P-type ATPase</fullName>
    </submittedName>
</protein>
<dbReference type="PRINTS" id="PR00120">
    <property type="entry name" value="HATPASE"/>
</dbReference>
<feature type="transmembrane region" description="Helical" evidence="8">
    <location>
        <begin position="1052"/>
        <end position="1079"/>
    </location>
</feature>
<dbReference type="InterPro" id="IPR023299">
    <property type="entry name" value="ATPase_P-typ_cyto_dom_N"/>
</dbReference>
<feature type="coiled-coil region" evidence="9">
    <location>
        <begin position="994"/>
        <end position="1021"/>
    </location>
</feature>
<dbReference type="InterPro" id="IPR018303">
    <property type="entry name" value="ATPase_P-typ_P_site"/>
</dbReference>
<dbReference type="FunFam" id="2.70.150.10:FF:000002">
    <property type="entry name" value="Copper-transporting ATPase 1, putative"/>
    <property type="match status" value="1"/>
</dbReference>
<dbReference type="PANTHER" id="PTHR48085:SF5">
    <property type="entry name" value="CADMIUM_ZINC-TRANSPORTING ATPASE HMA4-RELATED"/>
    <property type="match status" value="1"/>
</dbReference>
<feature type="region of interest" description="Disordered" evidence="10">
    <location>
        <begin position="953"/>
        <end position="973"/>
    </location>
</feature>
<dbReference type="Gene3D" id="2.70.150.10">
    <property type="entry name" value="Calcium-transporting ATPase, cytoplasmic transduction domain A"/>
    <property type="match status" value="1"/>
</dbReference>
<keyword evidence="8" id="KW-0067">ATP-binding</keyword>
<feature type="compositionally biased region" description="Basic and acidic residues" evidence="10">
    <location>
        <begin position="71"/>
        <end position="91"/>
    </location>
</feature>
<feature type="transmembrane region" description="Helical" evidence="8">
    <location>
        <begin position="850"/>
        <end position="877"/>
    </location>
</feature>
<evidence type="ECO:0000256" key="7">
    <source>
        <dbReference type="ARBA" id="ARBA00023136"/>
    </source>
</evidence>
<dbReference type="InterPro" id="IPR036412">
    <property type="entry name" value="HAD-like_sf"/>
</dbReference>
<evidence type="ECO:0000256" key="3">
    <source>
        <dbReference type="ARBA" id="ARBA00022692"/>
    </source>
</evidence>
<gene>
    <name evidence="12" type="ORF">FRACYDRAFT_260323</name>
</gene>
<dbReference type="InterPro" id="IPR036163">
    <property type="entry name" value="HMA_dom_sf"/>
</dbReference>
<comment type="subcellular location">
    <subcellularLocation>
        <location evidence="1 8">Membrane</location>
    </subcellularLocation>
</comment>
<keyword evidence="9" id="KW-0175">Coiled coil</keyword>
<accession>A0A1E7FM32</accession>
<dbReference type="Gene3D" id="3.40.50.1000">
    <property type="entry name" value="HAD superfamily/HAD-like"/>
    <property type="match status" value="1"/>
</dbReference>
<feature type="compositionally biased region" description="Basic and acidic residues" evidence="10">
    <location>
        <begin position="341"/>
        <end position="351"/>
    </location>
</feature>
<keyword evidence="5" id="KW-1278">Translocase</keyword>
<feature type="compositionally biased region" description="Basic and acidic residues" evidence="10">
    <location>
        <begin position="383"/>
        <end position="400"/>
    </location>
</feature>
<dbReference type="SUPFAM" id="SSF56784">
    <property type="entry name" value="HAD-like"/>
    <property type="match status" value="1"/>
</dbReference>
<evidence type="ECO:0000313" key="13">
    <source>
        <dbReference type="Proteomes" id="UP000095751"/>
    </source>
</evidence>
<dbReference type="SUPFAM" id="SSF81653">
    <property type="entry name" value="Calcium ATPase, transduction domain A"/>
    <property type="match status" value="1"/>
</dbReference>
<feature type="region of interest" description="Disordered" evidence="10">
    <location>
        <begin position="1"/>
        <end position="30"/>
    </location>
</feature>